<accession>H2ANK2</accession>
<name>H2ANK2_KAZAF</name>
<keyword evidence="4" id="KW-1185">Reference proteome</keyword>
<dbReference type="GO" id="GO:0005935">
    <property type="term" value="C:cellular bud neck"/>
    <property type="evidence" value="ECO:0007669"/>
    <property type="project" value="TreeGrafter"/>
</dbReference>
<evidence type="ECO:0000313" key="4">
    <source>
        <dbReference type="Proteomes" id="UP000005220"/>
    </source>
</evidence>
<dbReference type="HOGENOM" id="CLU_1020131_0_0_1"/>
<dbReference type="EMBL" id="HE650821">
    <property type="protein sequence ID" value="CCF55952.1"/>
    <property type="molecule type" value="Genomic_DNA"/>
</dbReference>
<evidence type="ECO:0008006" key="5">
    <source>
        <dbReference type="Google" id="ProtNLM"/>
    </source>
</evidence>
<dbReference type="PANTHER" id="PTHR36089">
    <property type="entry name" value="CHITIN SYNTHASE 3 COMPLEX PROTEIN CSI2-RELATED"/>
    <property type="match status" value="1"/>
</dbReference>
<feature type="signal peptide" evidence="2">
    <location>
        <begin position="1"/>
        <end position="22"/>
    </location>
</feature>
<proteinExistence type="predicted"/>
<dbReference type="FunCoup" id="H2ANK2">
    <property type="interactions" value="46"/>
</dbReference>
<keyword evidence="1" id="KW-0812">Transmembrane</keyword>
<keyword evidence="2" id="KW-0732">Signal</keyword>
<dbReference type="Proteomes" id="UP000005220">
    <property type="component" value="Chromosome 1"/>
</dbReference>
<gene>
    <name evidence="3" type="primary">KAFR0A05170</name>
    <name evidence="3" type="ORF">KAFR_0A05170</name>
</gene>
<protein>
    <recommendedName>
        <fullName evidence="5">Mid2 domain-containing protein</fullName>
    </recommendedName>
</protein>
<dbReference type="AlphaFoldDB" id="H2ANK2"/>
<dbReference type="InParanoid" id="H2ANK2"/>
<dbReference type="eggNOG" id="ENOG502RZE8">
    <property type="taxonomic scope" value="Eukaryota"/>
</dbReference>
<dbReference type="KEGG" id="kaf:KAFR_0A05170"/>
<dbReference type="GeneID" id="13886250"/>
<keyword evidence="1" id="KW-1133">Transmembrane helix</keyword>
<dbReference type="PANTHER" id="PTHR36089:SF1">
    <property type="entry name" value="CHITIN SYNTHASE 3 COMPLEX PROTEIN CSI2-RELATED"/>
    <property type="match status" value="1"/>
</dbReference>
<feature type="transmembrane region" description="Helical" evidence="1">
    <location>
        <begin position="121"/>
        <end position="143"/>
    </location>
</feature>
<dbReference type="InterPro" id="IPR051009">
    <property type="entry name" value="PRM"/>
</dbReference>
<dbReference type="OrthoDB" id="4065319at2759"/>
<evidence type="ECO:0000256" key="2">
    <source>
        <dbReference type="SAM" id="SignalP"/>
    </source>
</evidence>
<evidence type="ECO:0000256" key="1">
    <source>
        <dbReference type="SAM" id="Phobius"/>
    </source>
</evidence>
<feature type="chain" id="PRO_5003559582" description="Mid2 domain-containing protein" evidence="2">
    <location>
        <begin position="23"/>
        <end position="310"/>
    </location>
</feature>
<dbReference type="GO" id="GO:0000324">
    <property type="term" value="C:fungal-type vacuole"/>
    <property type="evidence" value="ECO:0007669"/>
    <property type="project" value="TreeGrafter"/>
</dbReference>
<keyword evidence="1" id="KW-0472">Membrane</keyword>
<reference evidence="3 4" key="1">
    <citation type="journal article" date="2011" name="Proc. Natl. Acad. Sci. U.S.A.">
        <title>Evolutionary erosion of yeast sex chromosomes by mating-type switching accidents.</title>
        <authorList>
            <person name="Gordon J.L."/>
            <person name="Armisen D."/>
            <person name="Proux-Wera E."/>
            <person name="Oheigeartaigh S.S."/>
            <person name="Byrne K.P."/>
            <person name="Wolfe K.H."/>
        </authorList>
    </citation>
    <scope>NUCLEOTIDE SEQUENCE [LARGE SCALE GENOMIC DNA]</scope>
    <source>
        <strain evidence="4">ATCC 22294 / BCRC 22015 / CBS 2517 / CECT 1963 / NBRC 1671 / NRRL Y-8276</strain>
    </source>
</reference>
<organism evidence="3 4">
    <name type="scientific">Kazachstania africana (strain ATCC 22294 / BCRC 22015 / CBS 2517 / CECT 1963 / NBRC 1671 / NRRL Y-8276)</name>
    <name type="common">Yeast</name>
    <name type="synonym">Kluyveromyces africanus</name>
    <dbReference type="NCBI Taxonomy" id="1071382"/>
    <lineage>
        <taxon>Eukaryota</taxon>
        <taxon>Fungi</taxon>
        <taxon>Dikarya</taxon>
        <taxon>Ascomycota</taxon>
        <taxon>Saccharomycotina</taxon>
        <taxon>Saccharomycetes</taxon>
        <taxon>Saccharomycetales</taxon>
        <taxon>Saccharomycetaceae</taxon>
        <taxon>Kazachstania</taxon>
    </lineage>
</organism>
<dbReference type="RefSeq" id="XP_003955087.1">
    <property type="nucleotide sequence ID" value="XM_003955038.1"/>
</dbReference>
<evidence type="ECO:0000313" key="3">
    <source>
        <dbReference type="EMBL" id="CCF55952.1"/>
    </source>
</evidence>
<sequence>MKLTRIHVSYFICLFLFKMVASTTTTAVTTGNLPQLTTDTSTSSTAATITSTNSTTTTNSTALPALVLSSAYTNSTSYGNITTTFLSSSTFSSINITTPISIPNTTNNPHIYHTNYVDGTVFIICGAAIGGTIGTLVLLWVILSIKAWSTARDEKVRDLESKYQNVSYFGNNSDVSYFDSSSDDDVSEKYLKDTRHSIYSSNLLNDTMDDRVSMFISPMERLANHHDGGVASVFPSSNEHLPTADDRISMFISPTEHLALNRRNSNSTLNLLDNPFYDSAVYLPTSNNDANGRKFRPPSCHLDDLLDNKE</sequence>